<dbReference type="OrthoDB" id="4332097at2759"/>
<sequence>MLVYTGKINYGSYAQDEIITVIFGENSATMDEPVIATWQWTQNAAGERKANSIHIGTLNGLRNLNTGERQIEFLQNQASESYYWFKGQVTESGLTLTMFNERDEFCVDNITLERTYSS</sequence>
<accession>A0A5N7CUZ8</accession>
<dbReference type="AlphaFoldDB" id="A0A5N7CUZ8"/>
<dbReference type="GeneID" id="43668413"/>
<dbReference type="RefSeq" id="XP_031935108.1">
    <property type="nucleotide sequence ID" value="XM_032083722.1"/>
</dbReference>
<protein>
    <submittedName>
        <fullName evidence="1">Uncharacterized protein</fullName>
    </submittedName>
</protein>
<dbReference type="EMBL" id="ML736878">
    <property type="protein sequence ID" value="KAE8397789.1"/>
    <property type="molecule type" value="Genomic_DNA"/>
</dbReference>
<evidence type="ECO:0000313" key="2">
    <source>
        <dbReference type="Proteomes" id="UP000325579"/>
    </source>
</evidence>
<reference evidence="1 2" key="1">
    <citation type="submission" date="2019-04" db="EMBL/GenBank/DDBJ databases">
        <authorList>
            <consortium name="DOE Joint Genome Institute"/>
            <person name="Mondo S."/>
            <person name="Kjaerbolling I."/>
            <person name="Vesth T."/>
            <person name="Frisvad J.C."/>
            <person name="Nybo J.L."/>
            <person name="Theobald S."/>
            <person name="Kildgaard S."/>
            <person name="Isbrandt T."/>
            <person name="Kuo A."/>
            <person name="Sato A."/>
            <person name="Lyhne E.K."/>
            <person name="Kogle M.E."/>
            <person name="Wiebenga A."/>
            <person name="Kun R.S."/>
            <person name="Lubbers R.J."/>
            <person name="Makela M.R."/>
            <person name="Barry K."/>
            <person name="Chovatia M."/>
            <person name="Clum A."/>
            <person name="Daum C."/>
            <person name="Haridas S."/>
            <person name="He G."/>
            <person name="LaButti K."/>
            <person name="Lipzen A."/>
            <person name="Riley R."/>
            <person name="Salamov A."/>
            <person name="Simmons B.A."/>
            <person name="Magnuson J.K."/>
            <person name="Henrissat B."/>
            <person name="Mortensen U.H."/>
            <person name="Larsen T.O."/>
            <person name="Devries R.P."/>
            <person name="Grigoriev I.V."/>
            <person name="Machida M."/>
            <person name="Baker S.E."/>
            <person name="Andersen M.R."/>
            <person name="Cantor M.N."/>
            <person name="Hua S.X."/>
        </authorList>
    </citation>
    <scope>NUCLEOTIDE SEQUENCE [LARGE SCALE GENOMIC DNA]</scope>
    <source>
        <strain evidence="1 2">CBS 119388</strain>
    </source>
</reference>
<evidence type="ECO:0000313" key="1">
    <source>
        <dbReference type="EMBL" id="KAE8397789.1"/>
    </source>
</evidence>
<proteinExistence type="predicted"/>
<organism evidence="1 2">
    <name type="scientific">Aspergillus pseudonomiae</name>
    <dbReference type="NCBI Taxonomy" id="1506151"/>
    <lineage>
        <taxon>Eukaryota</taxon>
        <taxon>Fungi</taxon>
        <taxon>Dikarya</taxon>
        <taxon>Ascomycota</taxon>
        <taxon>Pezizomycotina</taxon>
        <taxon>Eurotiomycetes</taxon>
        <taxon>Eurotiomycetidae</taxon>
        <taxon>Eurotiales</taxon>
        <taxon>Aspergillaceae</taxon>
        <taxon>Aspergillus</taxon>
        <taxon>Aspergillus subgen. Circumdati</taxon>
    </lineage>
</organism>
<name>A0A5N7CUZ8_9EURO</name>
<gene>
    <name evidence="1" type="ORF">BDV37DRAFT_264880</name>
</gene>
<keyword evidence="2" id="KW-1185">Reference proteome</keyword>
<dbReference type="Proteomes" id="UP000325579">
    <property type="component" value="Unassembled WGS sequence"/>
</dbReference>